<dbReference type="Pfam" id="PF22675">
    <property type="entry name" value="KH-I_KHDC4-BBP"/>
    <property type="match status" value="1"/>
</dbReference>
<evidence type="ECO:0000313" key="6">
    <source>
        <dbReference type="WBParaSite" id="GPUH_0000057901-mRNA-1"/>
    </source>
</evidence>
<name>A0A183CVT8_9BILA</name>
<evidence type="ECO:0000313" key="5">
    <source>
        <dbReference type="Proteomes" id="UP000271098"/>
    </source>
</evidence>
<dbReference type="Gene3D" id="3.30.1370.10">
    <property type="entry name" value="K Homology domain, type 1"/>
    <property type="match status" value="1"/>
</dbReference>
<dbReference type="OrthoDB" id="6777263at2759"/>
<dbReference type="SUPFAM" id="SSF54791">
    <property type="entry name" value="Eukaryotic type KH-domain (KH-domain type I)"/>
    <property type="match status" value="1"/>
</dbReference>
<protein>
    <submittedName>
        <fullName evidence="6">KH domain-containing protein</fullName>
    </submittedName>
</protein>
<reference evidence="6" key="1">
    <citation type="submission" date="2016-06" db="UniProtKB">
        <authorList>
            <consortium name="WormBaseParasite"/>
        </authorList>
    </citation>
    <scope>IDENTIFICATION</scope>
</reference>
<dbReference type="GO" id="GO:0048024">
    <property type="term" value="P:regulation of mRNA splicing, via spliceosome"/>
    <property type="evidence" value="ECO:0007669"/>
    <property type="project" value="TreeGrafter"/>
</dbReference>
<gene>
    <name evidence="4" type="ORF">GPUH_LOCUS579</name>
</gene>
<sequence length="203" mass="22859">MEFIFHIYTKIVKFSSEVDKIRAELYEIAKSGDGEGVKNLFAKAEVPIQKKVLLQEKILVPVDEYPNVGASGKQHVSSSESSCFRLCDDIPNLRKHQTVRLAKRNTASTGSPRLATSHYNFVGRIIGPRGMTVKELEKETGCRIVVRGLGCAREDRENTQESLHVLVQCEDFEELAQKKLAFAVELIRCLLVPPASFFFLFLD</sequence>
<accession>A0A183CVT8</accession>
<dbReference type="InterPro" id="IPR045071">
    <property type="entry name" value="BBP-like"/>
</dbReference>
<dbReference type="GO" id="GO:0003729">
    <property type="term" value="F:mRNA binding"/>
    <property type="evidence" value="ECO:0007669"/>
    <property type="project" value="TreeGrafter"/>
</dbReference>
<dbReference type="WBParaSite" id="GPUH_0000057901-mRNA-1">
    <property type="protein sequence ID" value="GPUH_0000057901-mRNA-1"/>
    <property type="gene ID" value="GPUH_0000057901"/>
</dbReference>
<feature type="domain" description="K Homology" evidence="3">
    <location>
        <begin position="95"/>
        <end position="188"/>
    </location>
</feature>
<dbReference type="EMBL" id="UYRT01000542">
    <property type="protein sequence ID" value="VDK28335.1"/>
    <property type="molecule type" value="Genomic_DNA"/>
</dbReference>
<evidence type="ECO:0000256" key="1">
    <source>
        <dbReference type="ARBA" id="ARBA00022884"/>
    </source>
</evidence>
<dbReference type="InterPro" id="IPR055256">
    <property type="entry name" value="KH_1_KHDC4/BBP-like"/>
</dbReference>
<dbReference type="PANTHER" id="PTHR11208">
    <property type="entry name" value="RNA-BINDING PROTEIN RELATED"/>
    <property type="match status" value="1"/>
</dbReference>
<reference evidence="4 5" key="2">
    <citation type="submission" date="2018-11" db="EMBL/GenBank/DDBJ databases">
        <authorList>
            <consortium name="Pathogen Informatics"/>
        </authorList>
    </citation>
    <scope>NUCLEOTIDE SEQUENCE [LARGE SCALE GENOMIC DNA]</scope>
</reference>
<dbReference type="SMART" id="SM00322">
    <property type="entry name" value="KH"/>
    <property type="match status" value="1"/>
</dbReference>
<dbReference type="InterPro" id="IPR004087">
    <property type="entry name" value="KH_dom"/>
</dbReference>
<evidence type="ECO:0000313" key="4">
    <source>
        <dbReference type="EMBL" id="VDK28335.1"/>
    </source>
</evidence>
<dbReference type="PROSITE" id="PS50084">
    <property type="entry name" value="KH_TYPE_1"/>
    <property type="match status" value="1"/>
</dbReference>
<dbReference type="AlphaFoldDB" id="A0A183CVT8"/>
<keyword evidence="1 2" id="KW-0694">RNA-binding</keyword>
<evidence type="ECO:0000259" key="3">
    <source>
        <dbReference type="SMART" id="SM00322"/>
    </source>
</evidence>
<dbReference type="InterPro" id="IPR036612">
    <property type="entry name" value="KH_dom_type_1_sf"/>
</dbReference>
<dbReference type="GO" id="GO:0005634">
    <property type="term" value="C:nucleus"/>
    <property type="evidence" value="ECO:0007669"/>
    <property type="project" value="TreeGrafter"/>
</dbReference>
<evidence type="ECO:0000256" key="2">
    <source>
        <dbReference type="PROSITE-ProRule" id="PRU00117"/>
    </source>
</evidence>
<keyword evidence="5" id="KW-1185">Reference proteome</keyword>
<proteinExistence type="predicted"/>
<dbReference type="PANTHER" id="PTHR11208:SF147">
    <property type="entry name" value="RNA-BINDING PROTEIN ASD-2"/>
    <property type="match status" value="1"/>
</dbReference>
<dbReference type="Proteomes" id="UP000271098">
    <property type="component" value="Unassembled WGS sequence"/>
</dbReference>
<organism evidence="6">
    <name type="scientific">Gongylonema pulchrum</name>
    <dbReference type="NCBI Taxonomy" id="637853"/>
    <lineage>
        <taxon>Eukaryota</taxon>
        <taxon>Metazoa</taxon>
        <taxon>Ecdysozoa</taxon>
        <taxon>Nematoda</taxon>
        <taxon>Chromadorea</taxon>
        <taxon>Rhabditida</taxon>
        <taxon>Spirurina</taxon>
        <taxon>Spiruromorpha</taxon>
        <taxon>Spiruroidea</taxon>
        <taxon>Gongylonematidae</taxon>
        <taxon>Gongylonema</taxon>
    </lineage>
</organism>